<protein>
    <submittedName>
        <fullName evidence="1">Uncharacterized protein</fullName>
    </submittedName>
</protein>
<accession>A0A7W4W7R4</accession>
<comment type="caution">
    <text evidence="1">The sequence shown here is derived from an EMBL/GenBank/DDBJ whole genome shotgun (WGS) entry which is preliminary data.</text>
</comment>
<reference evidence="1 2" key="1">
    <citation type="submission" date="2020-08" db="EMBL/GenBank/DDBJ databases">
        <title>Genomic Encyclopedia of Type Strains, Phase III (KMG-III): the genomes of soil and plant-associated and newly described type strains.</title>
        <authorList>
            <person name="Whitman W."/>
        </authorList>
    </citation>
    <scope>NUCLEOTIDE SEQUENCE [LARGE SCALE GENOMIC DNA]</scope>
    <source>
        <strain evidence="1 2">CECT 8799</strain>
    </source>
</reference>
<evidence type="ECO:0000313" key="2">
    <source>
        <dbReference type="Proteomes" id="UP000535937"/>
    </source>
</evidence>
<proteinExistence type="predicted"/>
<dbReference type="AlphaFoldDB" id="A0A7W4W7R4"/>
<dbReference type="Proteomes" id="UP000535937">
    <property type="component" value="Unassembled WGS sequence"/>
</dbReference>
<sequence length="68" mass="7489">MHCGCKARGQILKEPEGECLSRIVFSDNCQMAGRKPNPLSLKAVKLELCASHPAVEPKAFFDALALYR</sequence>
<organism evidence="1 2">
    <name type="scientific">Microbulbifer rhizosphaerae</name>
    <dbReference type="NCBI Taxonomy" id="1562603"/>
    <lineage>
        <taxon>Bacteria</taxon>
        <taxon>Pseudomonadati</taxon>
        <taxon>Pseudomonadota</taxon>
        <taxon>Gammaproteobacteria</taxon>
        <taxon>Cellvibrionales</taxon>
        <taxon>Microbulbiferaceae</taxon>
        <taxon>Microbulbifer</taxon>
    </lineage>
</organism>
<gene>
    <name evidence="1" type="ORF">FHS09_000036</name>
</gene>
<name>A0A7W4W7R4_9GAMM</name>
<dbReference type="EMBL" id="JACHWZ010000001">
    <property type="protein sequence ID" value="MBB3059235.1"/>
    <property type="molecule type" value="Genomic_DNA"/>
</dbReference>
<keyword evidence="2" id="KW-1185">Reference proteome</keyword>
<evidence type="ECO:0000313" key="1">
    <source>
        <dbReference type="EMBL" id="MBB3059235.1"/>
    </source>
</evidence>